<dbReference type="EMBL" id="BNJK01000001">
    <property type="protein sequence ID" value="GHO90124.1"/>
    <property type="molecule type" value="Genomic_DNA"/>
</dbReference>
<evidence type="ECO:0000259" key="1">
    <source>
        <dbReference type="Pfam" id="PF05598"/>
    </source>
</evidence>
<evidence type="ECO:0000313" key="3">
    <source>
        <dbReference type="Proteomes" id="UP000597444"/>
    </source>
</evidence>
<dbReference type="InterPro" id="IPR008490">
    <property type="entry name" value="Transposase_InsH_N"/>
</dbReference>
<sequence>MMGSKARIFTPVSALSLDDLVPADHFYRHLDRVLDLSFVRELVKETYATGGRPSIDLVVFFKLQLVMFFEDIRSERLLMRLVADKLNVRWYIGYNLDEPLPDHSSLTRIHQRFGLVIFRRFFEAIVEQCRQAKLIWGKELYSLLKKSPIDEYT</sequence>
<comment type="caution">
    <text evidence="2">The sequence shown here is derived from an EMBL/GenBank/DDBJ whole genome shotgun (WGS) entry which is preliminary data.</text>
</comment>
<gene>
    <name evidence="2" type="ORF">KSF_001720</name>
</gene>
<protein>
    <recommendedName>
        <fullName evidence="1">Transposase InsH N-terminal domain-containing protein</fullName>
    </recommendedName>
</protein>
<organism evidence="2 3">
    <name type="scientific">Reticulibacter mediterranei</name>
    <dbReference type="NCBI Taxonomy" id="2778369"/>
    <lineage>
        <taxon>Bacteria</taxon>
        <taxon>Bacillati</taxon>
        <taxon>Chloroflexota</taxon>
        <taxon>Ktedonobacteria</taxon>
        <taxon>Ktedonobacterales</taxon>
        <taxon>Reticulibacteraceae</taxon>
        <taxon>Reticulibacter</taxon>
    </lineage>
</organism>
<feature type="domain" description="Transposase InsH N-terminal" evidence="1">
    <location>
        <begin position="16"/>
        <end position="112"/>
    </location>
</feature>
<accession>A0A8J3IF91</accession>
<dbReference type="Proteomes" id="UP000597444">
    <property type="component" value="Unassembled WGS sequence"/>
</dbReference>
<reference evidence="2" key="1">
    <citation type="submission" date="2020-10" db="EMBL/GenBank/DDBJ databases">
        <title>Taxonomic study of unclassified bacteria belonging to the class Ktedonobacteria.</title>
        <authorList>
            <person name="Yabe S."/>
            <person name="Wang C.M."/>
            <person name="Zheng Y."/>
            <person name="Sakai Y."/>
            <person name="Cavaletti L."/>
            <person name="Monciardini P."/>
            <person name="Donadio S."/>
        </authorList>
    </citation>
    <scope>NUCLEOTIDE SEQUENCE</scope>
    <source>
        <strain evidence="2">ID150040</strain>
    </source>
</reference>
<dbReference type="RefSeq" id="WP_220201121.1">
    <property type="nucleotide sequence ID" value="NZ_BNJK01000001.1"/>
</dbReference>
<dbReference type="Pfam" id="PF05598">
    <property type="entry name" value="DUF772"/>
    <property type="match status" value="1"/>
</dbReference>
<name>A0A8J3IF91_9CHLR</name>
<keyword evidence="3" id="KW-1185">Reference proteome</keyword>
<dbReference type="AlphaFoldDB" id="A0A8J3IF91"/>
<evidence type="ECO:0000313" key="2">
    <source>
        <dbReference type="EMBL" id="GHO90124.1"/>
    </source>
</evidence>
<proteinExistence type="predicted"/>